<name>A0A4R6J8V7_9ACTN</name>
<dbReference type="EMBL" id="SNWR01000002">
    <property type="protein sequence ID" value="TDO32053.1"/>
    <property type="molecule type" value="Genomic_DNA"/>
</dbReference>
<sequence>MRELSVVGVRVELPSNQPIVLLREVDGDRYLPIWIGAVEATAIAYEQQGVKPARPLTHDLLRDILAALEAPLTAVEITELKDNVFYADLLIGEEGVRVSARPSDSIALALRVGAPIRCADQVLTEAGIVIPDEQEDEVEKFREFLDQVRPEDFAG</sequence>
<evidence type="ECO:0000313" key="3">
    <source>
        <dbReference type="Proteomes" id="UP000294901"/>
    </source>
</evidence>
<dbReference type="Proteomes" id="UP000294901">
    <property type="component" value="Unassembled WGS sequence"/>
</dbReference>
<dbReference type="GO" id="GO:0004518">
    <property type="term" value="F:nuclease activity"/>
    <property type="evidence" value="ECO:0007669"/>
    <property type="project" value="InterPro"/>
</dbReference>
<accession>A0A4R6J8V7</accession>
<dbReference type="PROSITE" id="PS51658">
    <property type="entry name" value="BFN"/>
    <property type="match status" value="1"/>
</dbReference>
<dbReference type="RefSeq" id="WP_133878073.1">
    <property type="nucleotide sequence ID" value="NZ_BOMD01000044.1"/>
</dbReference>
<protein>
    <recommendedName>
        <fullName evidence="1">BFN domain-containing protein</fullName>
    </recommendedName>
</protein>
<dbReference type="SUPFAM" id="SSF103256">
    <property type="entry name" value="Hypothetical protein TM0160"/>
    <property type="match status" value="1"/>
</dbReference>
<gene>
    <name evidence="2" type="ORF">C8E87_7495</name>
</gene>
<keyword evidence="3" id="KW-1185">Reference proteome</keyword>
<dbReference type="OrthoDB" id="9788698at2"/>
<dbReference type="InterPro" id="IPR036104">
    <property type="entry name" value="BFN_sf"/>
</dbReference>
<dbReference type="Pfam" id="PF02577">
    <property type="entry name" value="BFN_dom"/>
    <property type="match status" value="1"/>
</dbReference>
<comment type="caution">
    <text evidence="2">The sequence shown here is derived from an EMBL/GenBank/DDBJ whole genome shotgun (WGS) entry which is preliminary data.</text>
</comment>
<reference evidence="2 3" key="1">
    <citation type="submission" date="2019-03" db="EMBL/GenBank/DDBJ databases">
        <title>Sequencing the genomes of 1000 actinobacteria strains.</title>
        <authorList>
            <person name="Klenk H.-P."/>
        </authorList>
    </citation>
    <scope>NUCLEOTIDE SEQUENCE [LARGE SCALE GENOMIC DNA]</scope>
    <source>
        <strain evidence="2 3">DSM 43805</strain>
    </source>
</reference>
<evidence type="ECO:0000259" key="1">
    <source>
        <dbReference type="PROSITE" id="PS51658"/>
    </source>
</evidence>
<dbReference type="InterPro" id="IPR003729">
    <property type="entry name" value="Bi_nuclease_dom"/>
</dbReference>
<feature type="domain" description="BFN" evidence="1">
    <location>
        <begin position="1"/>
        <end position="130"/>
    </location>
</feature>
<dbReference type="AlphaFoldDB" id="A0A4R6J8V7"/>
<proteinExistence type="predicted"/>
<dbReference type="PANTHER" id="PTHR15160:SF1">
    <property type="entry name" value="VON HIPPEL-LINDAU DISEASE TUMOR SUPPRESSOR"/>
    <property type="match status" value="1"/>
</dbReference>
<dbReference type="Gene3D" id="3.10.690.10">
    <property type="entry name" value="Bifunctional nuclease domain"/>
    <property type="match status" value="1"/>
</dbReference>
<evidence type="ECO:0000313" key="2">
    <source>
        <dbReference type="EMBL" id="TDO32053.1"/>
    </source>
</evidence>
<organism evidence="2 3">
    <name type="scientific">Paractinoplanes brasiliensis</name>
    <dbReference type="NCBI Taxonomy" id="52695"/>
    <lineage>
        <taxon>Bacteria</taxon>
        <taxon>Bacillati</taxon>
        <taxon>Actinomycetota</taxon>
        <taxon>Actinomycetes</taxon>
        <taxon>Micromonosporales</taxon>
        <taxon>Micromonosporaceae</taxon>
        <taxon>Paractinoplanes</taxon>
    </lineage>
</organism>
<dbReference type="PANTHER" id="PTHR15160">
    <property type="entry name" value="VON HIPPEL-LINDAU PROTEIN"/>
    <property type="match status" value="1"/>
</dbReference>